<evidence type="ECO:0000256" key="1">
    <source>
        <dbReference type="SAM" id="MobiDB-lite"/>
    </source>
</evidence>
<feature type="transmembrane region" description="Helical" evidence="2">
    <location>
        <begin position="249"/>
        <end position="271"/>
    </location>
</feature>
<gene>
    <name evidence="3" type="ORF">TWF102_006608</name>
</gene>
<keyword evidence="2" id="KW-1133">Transmembrane helix</keyword>
<keyword evidence="2" id="KW-0472">Membrane</keyword>
<dbReference type="Proteomes" id="UP000475325">
    <property type="component" value="Unassembled WGS sequence"/>
</dbReference>
<feature type="compositionally biased region" description="Polar residues" evidence="1">
    <location>
        <begin position="71"/>
        <end position="81"/>
    </location>
</feature>
<keyword evidence="2" id="KW-0812">Transmembrane</keyword>
<evidence type="ECO:0000313" key="3">
    <source>
        <dbReference type="EMBL" id="KAF3096764.1"/>
    </source>
</evidence>
<sequence>MMKDPLPPQPPPTSLELDTKSFVDLSEFSPTTFSPASECTSADGLLTASLLPTLSNTFIFPNPGDDKSMHGASTGSISSRGTRPESRYGGSRSDGRHYPGYEWDGRSLKRSLEQEIYVPPSLSEGEGKQKLEYSCQRCCGRGIRDPMATSSPAIDSAMEETPISESRILNFFLATSQIPHIQPTATDLFLGSIYTASALRLLFQGISMTVLQSSTLVLSTEITILLSIICLTSLTAWFASAGRAMKSRWAAWGCTVTFRFLTTVAGGYALLQLISVLTTAFDLHSVSQKVENITITVPSILERQHILDILVKLQGHVSEYISTVERDMISYVNSNIDSGNVDEKVMDRLEKLYAGLVALGELDGGVLGEVLKGLWGGV</sequence>
<comment type="caution">
    <text evidence="3">The sequence shown here is derived from an EMBL/GenBank/DDBJ whole genome shotgun (WGS) entry which is preliminary data.</text>
</comment>
<evidence type="ECO:0000256" key="2">
    <source>
        <dbReference type="SAM" id="Phobius"/>
    </source>
</evidence>
<accession>A0A7C8JE29</accession>
<name>A0A7C8JE29_ORBOL</name>
<feature type="transmembrane region" description="Helical" evidence="2">
    <location>
        <begin position="216"/>
        <end position="237"/>
    </location>
</feature>
<evidence type="ECO:0000313" key="4">
    <source>
        <dbReference type="Proteomes" id="UP000475325"/>
    </source>
</evidence>
<protein>
    <submittedName>
        <fullName evidence="3">Uncharacterized protein</fullName>
    </submittedName>
</protein>
<reference evidence="3 4" key="1">
    <citation type="submission" date="2019-06" db="EMBL/GenBank/DDBJ databases">
        <authorList>
            <person name="Palmer J.M."/>
        </authorList>
    </citation>
    <scope>NUCLEOTIDE SEQUENCE [LARGE SCALE GENOMIC DNA]</scope>
    <source>
        <strain evidence="3 4">TWF102</strain>
    </source>
</reference>
<dbReference type="EMBL" id="WIQW01000036">
    <property type="protein sequence ID" value="KAF3096764.1"/>
    <property type="molecule type" value="Genomic_DNA"/>
</dbReference>
<dbReference type="AlphaFoldDB" id="A0A7C8JE29"/>
<feature type="region of interest" description="Disordered" evidence="1">
    <location>
        <begin position="62"/>
        <end position="100"/>
    </location>
</feature>
<organism evidence="3 4">
    <name type="scientific">Orbilia oligospora</name>
    <name type="common">Nematode-trapping fungus</name>
    <name type="synonym">Arthrobotrys oligospora</name>
    <dbReference type="NCBI Taxonomy" id="2813651"/>
    <lineage>
        <taxon>Eukaryota</taxon>
        <taxon>Fungi</taxon>
        <taxon>Dikarya</taxon>
        <taxon>Ascomycota</taxon>
        <taxon>Pezizomycotina</taxon>
        <taxon>Orbiliomycetes</taxon>
        <taxon>Orbiliales</taxon>
        <taxon>Orbiliaceae</taxon>
        <taxon>Orbilia</taxon>
    </lineage>
</organism>
<proteinExistence type="predicted"/>